<keyword evidence="1" id="KW-0732">Signal</keyword>
<dbReference type="RefSeq" id="WP_155335406.1">
    <property type="nucleotide sequence ID" value="NZ_BAAABN010000042.1"/>
</dbReference>
<evidence type="ECO:0000313" key="2">
    <source>
        <dbReference type="EMBL" id="GER98978.1"/>
    </source>
</evidence>
<accession>A0A5M3VS00</accession>
<feature type="chain" id="PRO_5024382141" description="Lipoprotein" evidence="1">
    <location>
        <begin position="26"/>
        <end position="236"/>
    </location>
</feature>
<gene>
    <name evidence="2" type="ORF">Acor_10420</name>
</gene>
<feature type="signal peptide" evidence="1">
    <location>
        <begin position="1"/>
        <end position="25"/>
    </location>
</feature>
<evidence type="ECO:0000256" key="1">
    <source>
        <dbReference type="SAM" id="SignalP"/>
    </source>
</evidence>
<dbReference type="Proteomes" id="UP000334990">
    <property type="component" value="Unassembled WGS sequence"/>
</dbReference>
<organism evidence="2 3">
    <name type="scientific">Acrocarpospora corrugata</name>
    <dbReference type="NCBI Taxonomy" id="35763"/>
    <lineage>
        <taxon>Bacteria</taxon>
        <taxon>Bacillati</taxon>
        <taxon>Actinomycetota</taxon>
        <taxon>Actinomycetes</taxon>
        <taxon>Streptosporangiales</taxon>
        <taxon>Streptosporangiaceae</taxon>
        <taxon>Acrocarpospora</taxon>
    </lineage>
</organism>
<name>A0A5M3VS00_9ACTN</name>
<comment type="caution">
    <text evidence="2">The sequence shown here is derived from an EMBL/GenBank/DDBJ whole genome shotgun (WGS) entry which is preliminary data.</text>
</comment>
<proteinExistence type="predicted"/>
<keyword evidence="3" id="KW-1185">Reference proteome</keyword>
<dbReference type="OrthoDB" id="3512100at2"/>
<sequence length="236" mass="25436">MKIRILVALAVMLAAVFGVQGAAQAEYGHGDSIRYASAKGCVKKGGDILPCGTWRLVTHHGRVILLKDAQVRALDKKGHPMTRVTAPVAVSGNGQKVAYFRKDGRLAVRSLDGKVRLLPENALPSRTAQYDVTLQLSDDGAVVAVTAGRTKLFDTALGRRLGQLPKGRYFLGFSGDGAKELDWTGEYQVTLHASKMSKSARIGMTVLQQDVRSGATTIRDKYELLKDTFVYASCGG</sequence>
<protein>
    <recommendedName>
        <fullName evidence="4">Lipoprotein</fullName>
    </recommendedName>
</protein>
<reference evidence="2 3" key="1">
    <citation type="submission" date="2019-10" db="EMBL/GenBank/DDBJ databases">
        <title>Whole genome shotgun sequence of Acrocarpospora corrugata NBRC 13972.</title>
        <authorList>
            <person name="Ichikawa N."/>
            <person name="Kimura A."/>
            <person name="Kitahashi Y."/>
            <person name="Komaki H."/>
            <person name="Oguchi A."/>
        </authorList>
    </citation>
    <scope>NUCLEOTIDE SEQUENCE [LARGE SCALE GENOMIC DNA]</scope>
    <source>
        <strain evidence="2 3">NBRC 13972</strain>
    </source>
</reference>
<dbReference type="EMBL" id="BLAD01000038">
    <property type="protein sequence ID" value="GER98978.1"/>
    <property type="molecule type" value="Genomic_DNA"/>
</dbReference>
<dbReference type="AlphaFoldDB" id="A0A5M3VS00"/>
<evidence type="ECO:0000313" key="3">
    <source>
        <dbReference type="Proteomes" id="UP000334990"/>
    </source>
</evidence>
<evidence type="ECO:0008006" key="4">
    <source>
        <dbReference type="Google" id="ProtNLM"/>
    </source>
</evidence>